<protein>
    <submittedName>
        <fullName evidence="1">Uncharacterized protein</fullName>
    </submittedName>
</protein>
<evidence type="ECO:0000313" key="2">
    <source>
        <dbReference type="Proteomes" id="UP001630127"/>
    </source>
</evidence>
<dbReference type="EMBL" id="JBJUIK010000011">
    <property type="protein sequence ID" value="KAL3512462.1"/>
    <property type="molecule type" value="Genomic_DNA"/>
</dbReference>
<comment type="caution">
    <text evidence="1">The sequence shown here is derived from an EMBL/GenBank/DDBJ whole genome shotgun (WGS) entry which is preliminary data.</text>
</comment>
<gene>
    <name evidence="1" type="ORF">ACH5RR_025179</name>
</gene>
<name>A0ABD2Z2Y4_9GENT</name>
<accession>A0ABD2Z2Y4</accession>
<proteinExistence type="predicted"/>
<organism evidence="1 2">
    <name type="scientific">Cinchona calisaya</name>
    <dbReference type="NCBI Taxonomy" id="153742"/>
    <lineage>
        <taxon>Eukaryota</taxon>
        <taxon>Viridiplantae</taxon>
        <taxon>Streptophyta</taxon>
        <taxon>Embryophyta</taxon>
        <taxon>Tracheophyta</taxon>
        <taxon>Spermatophyta</taxon>
        <taxon>Magnoliopsida</taxon>
        <taxon>eudicotyledons</taxon>
        <taxon>Gunneridae</taxon>
        <taxon>Pentapetalae</taxon>
        <taxon>asterids</taxon>
        <taxon>lamiids</taxon>
        <taxon>Gentianales</taxon>
        <taxon>Rubiaceae</taxon>
        <taxon>Cinchonoideae</taxon>
        <taxon>Cinchoneae</taxon>
        <taxon>Cinchona</taxon>
    </lineage>
</organism>
<dbReference type="Proteomes" id="UP001630127">
    <property type="component" value="Unassembled WGS sequence"/>
</dbReference>
<dbReference type="AlphaFoldDB" id="A0ABD2Z2Y4"/>
<evidence type="ECO:0000313" key="1">
    <source>
        <dbReference type="EMBL" id="KAL3512462.1"/>
    </source>
</evidence>
<keyword evidence="2" id="KW-1185">Reference proteome</keyword>
<sequence length="103" mass="11540">MRTEALFWLLGEELGKSGAISKEKYATGAPLHLFVMFHVCINVLDFGSEGTVEEAPLLNKTKSKQSIFDCQCQSSRFQNEQQLLALHHVSCASNSFRPFHVPL</sequence>
<reference evidence="1 2" key="1">
    <citation type="submission" date="2024-11" db="EMBL/GenBank/DDBJ databases">
        <title>A near-complete genome assembly of Cinchona calisaya.</title>
        <authorList>
            <person name="Lian D.C."/>
            <person name="Zhao X.W."/>
            <person name="Wei L."/>
        </authorList>
    </citation>
    <scope>NUCLEOTIDE SEQUENCE [LARGE SCALE GENOMIC DNA]</scope>
    <source>
        <tissue evidence="1">Nenye</tissue>
    </source>
</reference>